<dbReference type="InterPro" id="IPR027417">
    <property type="entry name" value="P-loop_NTPase"/>
</dbReference>
<protein>
    <submittedName>
        <fullName evidence="6">ClpA/ClpB-like protein</fullName>
    </submittedName>
</protein>
<keyword evidence="3" id="KW-0143">Chaperone</keyword>
<reference evidence="6 7" key="1">
    <citation type="journal article" date="2015" name="Stand. Genomic Sci.">
        <title>Genomic Encyclopedia of Bacterial and Archaeal Type Strains, Phase III: the genomes of soil and plant-associated and newly described type strains.</title>
        <authorList>
            <person name="Whitman W.B."/>
            <person name="Woyke T."/>
            <person name="Klenk H.P."/>
            <person name="Zhou Y."/>
            <person name="Lilburn T.G."/>
            <person name="Beck B.J."/>
            <person name="De Vos P."/>
            <person name="Vandamme P."/>
            <person name="Eisen J.A."/>
            <person name="Garrity G."/>
            <person name="Hugenholtz P."/>
            <person name="Kyrpides N.C."/>
        </authorList>
    </citation>
    <scope>NUCLEOTIDE SEQUENCE [LARGE SCALE GENOMIC DNA]</scope>
    <source>
        <strain evidence="6 7">RF6</strain>
    </source>
</reference>
<dbReference type="InterPro" id="IPR003959">
    <property type="entry name" value="ATPase_AAA_core"/>
</dbReference>
<gene>
    <name evidence="6" type="ORF">EV139_2019</name>
</gene>
<dbReference type="PANTHER" id="PTHR11638">
    <property type="entry name" value="ATP-DEPENDENT CLP PROTEASE"/>
    <property type="match status" value="1"/>
</dbReference>
<accession>A0A4Q7TWN7</accession>
<evidence type="ECO:0000256" key="1">
    <source>
        <dbReference type="ARBA" id="ARBA00022741"/>
    </source>
</evidence>
<dbReference type="Pfam" id="PF07724">
    <property type="entry name" value="AAA_2"/>
    <property type="match status" value="1"/>
</dbReference>
<evidence type="ECO:0000313" key="7">
    <source>
        <dbReference type="Proteomes" id="UP000291832"/>
    </source>
</evidence>
<dbReference type="GO" id="GO:0016887">
    <property type="term" value="F:ATP hydrolysis activity"/>
    <property type="evidence" value="ECO:0007669"/>
    <property type="project" value="InterPro"/>
</dbReference>
<dbReference type="InterPro" id="IPR019489">
    <property type="entry name" value="Clp_ATPase_C"/>
</dbReference>
<dbReference type="RefSeq" id="WP_198677530.1">
    <property type="nucleotide sequence ID" value="NZ_QYAG01000001.1"/>
</dbReference>
<dbReference type="GO" id="GO:0005737">
    <property type="term" value="C:cytoplasm"/>
    <property type="evidence" value="ECO:0007669"/>
    <property type="project" value="TreeGrafter"/>
</dbReference>
<evidence type="ECO:0000256" key="2">
    <source>
        <dbReference type="ARBA" id="ARBA00022840"/>
    </source>
</evidence>
<dbReference type="SUPFAM" id="SSF52540">
    <property type="entry name" value="P-loop containing nucleoside triphosphate hydrolases"/>
    <property type="match status" value="1"/>
</dbReference>
<dbReference type="InterPro" id="IPR003593">
    <property type="entry name" value="AAA+_ATPase"/>
</dbReference>
<dbReference type="Gene3D" id="1.10.8.60">
    <property type="match status" value="1"/>
</dbReference>
<feature type="domain" description="Clp ATPase C-terminal" evidence="5">
    <location>
        <begin position="274"/>
        <end position="358"/>
    </location>
</feature>
<dbReference type="InterPro" id="IPR001270">
    <property type="entry name" value="ClpA/B"/>
</dbReference>
<dbReference type="GO" id="GO:0034605">
    <property type="term" value="P:cellular response to heat"/>
    <property type="evidence" value="ECO:0007669"/>
    <property type="project" value="TreeGrafter"/>
</dbReference>
<dbReference type="SMART" id="SM00382">
    <property type="entry name" value="AAA"/>
    <property type="match status" value="1"/>
</dbReference>
<keyword evidence="1" id="KW-0547">Nucleotide-binding</keyword>
<evidence type="ECO:0000313" key="6">
    <source>
        <dbReference type="EMBL" id="RZT64600.1"/>
    </source>
</evidence>
<feature type="domain" description="AAA+ ATPase" evidence="4">
    <location>
        <begin position="120"/>
        <end position="275"/>
    </location>
</feature>
<keyword evidence="7" id="KW-1185">Reference proteome</keyword>
<dbReference type="Proteomes" id="UP000291832">
    <property type="component" value="Unassembled WGS sequence"/>
</dbReference>
<dbReference type="SMART" id="SM01086">
    <property type="entry name" value="ClpB_D2-small"/>
    <property type="match status" value="1"/>
</dbReference>
<sequence>MSVHSNARAHAADFRWHQGRDDITEHTARTLDLEALYDATGEMLAEHLRAARDDEPVEPDESEVALPSIDDITVWKPPPRPLDLTLSLRSAVIGQDRAVGAVAERVAMSLSGLKLKPERPHGVIMLNGPSGTGKTTLAHQLATAAYGDAEAIIRLNMSEYADAADARMKLIGASRIWKNSTREGLLTTRVAEKPRSVVLLDEFEKAHPDLWQLFLQVFDDGRLTDGWGTEASFAETIIVMTTNLGATAESRTPEDVFPGELLGRLDVNVAFDQLSPETARQIAEKAVSEAVTRVTQQGWYVEVGEDVAQWLAGRHRDTRLGVRGLHREIERLLLAPLIAFDDHRVRVQVRSDGAALTFEPLRGHDDPLEP</sequence>
<proteinExistence type="predicted"/>
<dbReference type="Pfam" id="PF10431">
    <property type="entry name" value="ClpB_D2-small"/>
    <property type="match status" value="1"/>
</dbReference>
<name>A0A4Q7TWN7_9MICO</name>
<dbReference type="PANTHER" id="PTHR11638:SF18">
    <property type="entry name" value="HEAT SHOCK PROTEIN 104"/>
    <property type="match status" value="1"/>
</dbReference>
<dbReference type="CDD" id="cd19499">
    <property type="entry name" value="RecA-like_ClpB_Hsp104-like"/>
    <property type="match status" value="1"/>
</dbReference>
<evidence type="ECO:0000256" key="3">
    <source>
        <dbReference type="ARBA" id="ARBA00023186"/>
    </source>
</evidence>
<dbReference type="Gene3D" id="3.40.50.300">
    <property type="entry name" value="P-loop containing nucleotide triphosphate hydrolases"/>
    <property type="match status" value="1"/>
</dbReference>
<dbReference type="AlphaFoldDB" id="A0A4Q7TWN7"/>
<keyword evidence="2" id="KW-0067">ATP-binding</keyword>
<dbReference type="InterPro" id="IPR050130">
    <property type="entry name" value="ClpA_ClpB"/>
</dbReference>
<organism evidence="6 7">
    <name type="scientific">Leucobacter luti</name>
    <dbReference type="NCBI Taxonomy" id="340320"/>
    <lineage>
        <taxon>Bacteria</taxon>
        <taxon>Bacillati</taxon>
        <taxon>Actinomycetota</taxon>
        <taxon>Actinomycetes</taxon>
        <taxon>Micrococcales</taxon>
        <taxon>Microbacteriaceae</taxon>
        <taxon>Leucobacter</taxon>
    </lineage>
</organism>
<dbReference type="GO" id="GO:0005524">
    <property type="term" value="F:ATP binding"/>
    <property type="evidence" value="ECO:0007669"/>
    <property type="project" value="UniProtKB-KW"/>
</dbReference>
<comment type="caution">
    <text evidence="6">The sequence shown here is derived from an EMBL/GenBank/DDBJ whole genome shotgun (WGS) entry which is preliminary data.</text>
</comment>
<evidence type="ECO:0000259" key="5">
    <source>
        <dbReference type="SMART" id="SM01086"/>
    </source>
</evidence>
<dbReference type="EMBL" id="SHKI01000005">
    <property type="protein sequence ID" value="RZT64600.1"/>
    <property type="molecule type" value="Genomic_DNA"/>
</dbReference>
<dbReference type="PRINTS" id="PR00300">
    <property type="entry name" value="CLPPROTEASEA"/>
</dbReference>
<evidence type="ECO:0000259" key="4">
    <source>
        <dbReference type="SMART" id="SM00382"/>
    </source>
</evidence>